<gene>
    <name evidence="1" type="ORF">cyc_00135</name>
</gene>
<evidence type="ECO:0000313" key="2">
    <source>
        <dbReference type="Proteomes" id="UP000095192"/>
    </source>
</evidence>
<dbReference type="VEuPathDB" id="ToxoDB:cyc_00135"/>
<accession>A0A1D3D9X4</accession>
<comment type="caution">
    <text evidence="1">The sequence shown here is derived from an EMBL/GenBank/DDBJ whole genome shotgun (WGS) entry which is preliminary data.</text>
</comment>
<keyword evidence="2" id="KW-1185">Reference proteome</keyword>
<dbReference type="Proteomes" id="UP000095192">
    <property type="component" value="Unassembled WGS sequence"/>
</dbReference>
<name>A0A1D3D9X4_9EIME</name>
<dbReference type="EMBL" id="JROU02000143">
    <property type="protein sequence ID" value="OEH80256.1"/>
    <property type="molecule type" value="Genomic_DNA"/>
</dbReference>
<evidence type="ECO:0000313" key="1">
    <source>
        <dbReference type="EMBL" id="OEH80256.1"/>
    </source>
</evidence>
<reference evidence="1 2" key="1">
    <citation type="journal article" date="2016" name="BMC Genomics">
        <title>Comparative genomics reveals Cyclospora cayetanensis possesses coccidia-like metabolism and invasion components but unique surface antigens.</title>
        <authorList>
            <person name="Liu S."/>
            <person name="Wang L."/>
            <person name="Zheng H."/>
            <person name="Xu Z."/>
            <person name="Roellig D.M."/>
            <person name="Li N."/>
            <person name="Frace M.A."/>
            <person name="Tang K."/>
            <person name="Arrowood M.J."/>
            <person name="Moss D.M."/>
            <person name="Zhang L."/>
            <person name="Feng Y."/>
            <person name="Xiao L."/>
        </authorList>
    </citation>
    <scope>NUCLEOTIDE SEQUENCE [LARGE SCALE GENOMIC DNA]</scope>
    <source>
        <strain evidence="1 2">CHN_HEN01</strain>
    </source>
</reference>
<protein>
    <submittedName>
        <fullName evidence="1">Uncharacterized protein</fullName>
    </submittedName>
</protein>
<proteinExistence type="predicted"/>
<organism evidence="1 2">
    <name type="scientific">Cyclospora cayetanensis</name>
    <dbReference type="NCBI Taxonomy" id="88456"/>
    <lineage>
        <taxon>Eukaryota</taxon>
        <taxon>Sar</taxon>
        <taxon>Alveolata</taxon>
        <taxon>Apicomplexa</taxon>
        <taxon>Conoidasida</taxon>
        <taxon>Coccidia</taxon>
        <taxon>Eucoccidiorida</taxon>
        <taxon>Eimeriorina</taxon>
        <taxon>Eimeriidae</taxon>
        <taxon>Cyclospora</taxon>
    </lineage>
</organism>
<dbReference type="AlphaFoldDB" id="A0A1D3D9X4"/>
<sequence length="390" mass="43600">MSRSVRPWRSRSDLGTEDWRNQVYMVTHALLVVSGWGRFSLDLRERFWLPDCRFLRFALHEAIAVDDVEMAGEILHDGASGRGSAAVWCGLSPLTEDEEAELQAEAFALRLAVQHGIVFLLAKQQKGCRGRWTPKDETQYKTFHASYCAAMGLIRPHRGGQRSAEADRQHAEWQELFVSPPPEKLLSDPSCCCKLAAAEAAHRSTARKAARESLMVADSEVSPYLSCAVSALIRPPAEDEAASLISRIKAALCVLLHNRSPRLSVMLLLEAPSVSRLRFLSALRDLLRLQRNRRFTTAARDAVASTQVTIRVLHRPVSCKVWRKLACSNRARRLKLFREASLLAQLPVGHQEVSVAVYTLRHQRLGSTPSMHFDIPAAPRLRLVATSRGC</sequence>
<dbReference type="InParanoid" id="A0A1D3D9X4"/>